<organism evidence="2 3">
    <name type="scientific">Leishmania enriettii</name>
    <dbReference type="NCBI Taxonomy" id="5663"/>
    <lineage>
        <taxon>Eukaryota</taxon>
        <taxon>Discoba</taxon>
        <taxon>Euglenozoa</taxon>
        <taxon>Kinetoplastea</taxon>
        <taxon>Metakinetoplastina</taxon>
        <taxon>Trypanosomatida</taxon>
        <taxon>Trypanosomatidae</taxon>
        <taxon>Leishmaniinae</taxon>
        <taxon>Leishmania</taxon>
    </lineage>
</organism>
<dbReference type="EMBL" id="JAFHKP010000023">
    <property type="protein sequence ID" value="KAG5478857.1"/>
    <property type="molecule type" value="Genomic_DNA"/>
</dbReference>
<dbReference type="GeneID" id="94172637"/>
<dbReference type="AlphaFoldDB" id="A0A836GBF0"/>
<accession>A0A836GBF0</accession>
<sequence length="111" mass="12241">MAPFHARTPGPNAEDELFEWPRESAGLEGGGSFYPRKGRDVEAPLMLRCVESPPHQKQGDNAYAGGDNRMARGAATARNATPVSTRGPADDDQRQQECHVQPSKLEWMLEH</sequence>
<feature type="region of interest" description="Disordered" evidence="1">
    <location>
        <begin position="50"/>
        <end position="111"/>
    </location>
</feature>
<evidence type="ECO:0000313" key="2">
    <source>
        <dbReference type="EMBL" id="KAG5478857.1"/>
    </source>
</evidence>
<name>A0A836GBF0_LEIEN</name>
<proteinExistence type="predicted"/>
<protein>
    <submittedName>
        <fullName evidence="2">Uncharacterized protein</fullName>
    </submittedName>
</protein>
<comment type="caution">
    <text evidence="2">The sequence shown here is derived from an EMBL/GenBank/DDBJ whole genome shotgun (WGS) entry which is preliminary data.</text>
</comment>
<evidence type="ECO:0000256" key="1">
    <source>
        <dbReference type="SAM" id="MobiDB-lite"/>
    </source>
</evidence>
<dbReference type="OrthoDB" id="10490295at2759"/>
<feature type="compositionally biased region" description="Basic and acidic residues" evidence="1">
    <location>
        <begin position="88"/>
        <end position="97"/>
    </location>
</feature>
<feature type="region of interest" description="Disordered" evidence="1">
    <location>
        <begin position="1"/>
        <end position="36"/>
    </location>
</feature>
<dbReference type="KEGG" id="lenr:94172637"/>
<dbReference type="RefSeq" id="XP_067692915.1">
    <property type="nucleotide sequence ID" value="XM_067837127.1"/>
</dbReference>
<gene>
    <name evidence="2" type="ORF">CUR178_05437</name>
</gene>
<evidence type="ECO:0000313" key="3">
    <source>
        <dbReference type="Proteomes" id="UP000674179"/>
    </source>
</evidence>
<reference evidence="2 3" key="1">
    <citation type="submission" date="2021-02" db="EMBL/GenBank/DDBJ databases">
        <title>Leishmania (Mundinia) enrietti genome sequencing and assembly.</title>
        <authorList>
            <person name="Almutairi H."/>
            <person name="Gatherer D."/>
        </authorList>
    </citation>
    <scope>NUCLEOTIDE SEQUENCE [LARGE SCALE GENOMIC DNA]</scope>
    <source>
        <strain evidence="2">CUR178</strain>
    </source>
</reference>
<keyword evidence="3" id="KW-1185">Reference proteome</keyword>
<dbReference type="Proteomes" id="UP000674179">
    <property type="component" value="Chromosome 23"/>
</dbReference>